<feature type="domain" description="Methyltransferase" evidence="3">
    <location>
        <begin position="36"/>
        <end position="125"/>
    </location>
</feature>
<protein>
    <submittedName>
        <fullName evidence="4">Trans-aconitate methyltransferase</fullName>
        <ecNumber evidence="4">2.1.1.144</ecNumber>
    </submittedName>
</protein>
<dbReference type="PANTHER" id="PTHR43861">
    <property type="entry name" value="TRANS-ACONITATE 2-METHYLTRANSFERASE-RELATED"/>
    <property type="match status" value="1"/>
</dbReference>
<dbReference type="Gene3D" id="1.10.150.290">
    <property type="entry name" value="S-adenosyl-L-methionine-dependent methyltransferases"/>
    <property type="match status" value="1"/>
</dbReference>
<keyword evidence="5" id="KW-1185">Reference proteome</keyword>
<dbReference type="AlphaFoldDB" id="A0A0P0NZV3"/>
<dbReference type="InterPro" id="IPR029063">
    <property type="entry name" value="SAM-dependent_MTases_sf"/>
</dbReference>
<evidence type="ECO:0000256" key="1">
    <source>
        <dbReference type="ARBA" id="ARBA00022603"/>
    </source>
</evidence>
<accession>A0A0P0NZV3</accession>
<reference evidence="4 5" key="1">
    <citation type="submission" date="2015-10" db="EMBL/GenBank/DDBJ databases">
        <title>Conservation of the essential genome among Caulobacter and Brevundimonas species.</title>
        <authorList>
            <person name="Scott D."/>
            <person name="Ely B."/>
        </authorList>
    </citation>
    <scope>NUCLEOTIDE SEQUENCE [LARGE SCALE GENOMIC DNA]</scope>
    <source>
        <strain evidence="4 5">CB4</strain>
    </source>
</reference>
<dbReference type="InterPro" id="IPR041698">
    <property type="entry name" value="Methyltransf_25"/>
</dbReference>
<dbReference type="Proteomes" id="UP000056905">
    <property type="component" value="Chromosome"/>
</dbReference>
<evidence type="ECO:0000259" key="3">
    <source>
        <dbReference type="Pfam" id="PF13649"/>
    </source>
</evidence>
<dbReference type="PANTHER" id="PTHR43861:SF1">
    <property type="entry name" value="TRANS-ACONITATE 2-METHYLTRANSFERASE"/>
    <property type="match status" value="1"/>
</dbReference>
<dbReference type="KEGG" id="chq:AQ619_10520"/>
<evidence type="ECO:0000313" key="4">
    <source>
        <dbReference type="EMBL" id="ALL13742.1"/>
    </source>
</evidence>
<keyword evidence="1 4" id="KW-0489">Methyltransferase</keyword>
<dbReference type="EMBL" id="CP013002">
    <property type="protein sequence ID" value="ALL13742.1"/>
    <property type="molecule type" value="Genomic_DNA"/>
</dbReference>
<sequence>MPVWNPDIYALYRSYRERPALDLLTALPRDIDPVQIWDLGCGAGEQAALLSARHPSATVHGMDSSPQMLERARGLSSRVDWVLGDIACFAPEQPVDLLFTNAALQWVDDHAVLFPRLASALAPRGVLACQMPLVTDAAWRKTLGEIAATGPWAPRLAGVEGVRPSHDARDYYAWLAPLCPEIDIWTTTYLHALYGQDPIVDWTMGTTLLPYLDALTDAEERAGFLDAWRARLACDYPRREDGVTLFPFTRMFILARRD</sequence>
<dbReference type="SUPFAM" id="SSF53335">
    <property type="entry name" value="S-adenosyl-L-methionine-dependent methyltransferases"/>
    <property type="match status" value="1"/>
</dbReference>
<dbReference type="Gene3D" id="3.40.50.150">
    <property type="entry name" value="Vaccinia Virus protein VP39"/>
    <property type="match status" value="1"/>
</dbReference>
<keyword evidence="2 4" id="KW-0808">Transferase</keyword>
<evidence type="ECO:0000256" key="2">
    <source>
        <dbReference type="ARBA" id="ARBA00022679"/>
    </source>
</evidence>
<dbReference type="OrthoDB" id="9795085at2"/>
<dbReference type="CDD" id="cd02440">
    <property type="entry name" value="AdoMet_MTases"/>
    <property type="match status" value="1"/>
</dbReference>
<dbReference type="GO" id="GO:0030798">
    <property type="term" value="F:trans-aconitate 2-methyltransferase activity"/>
    <property type="evidence" value="ECO:0007669"/>
    <property type="project" value="UniProtKB-EC"/>
</dbReference>
<gene>
    <name evidence="4" type="ORF">AQ619_10520</name>
</gene>
<dbReference type="Pfam" id="PF13649">
    <property type="entry name" value="Methyltransf_25"/>
    <property type="match status" value="1"/>
</dbReference>
<dbReference type="InterPro" id="IPR023149">
    <property type="entry name" value="Trans_acon_MeTrfase_C"/>
</dbReference>
<dbReference type="STRING" id="69395.AQ619_10520"/>
<proteinExistence type="predicted"/>
<evidence type="ECO:0000313" key="5">
    <source>
        <dbReference type="Proteomes" id="UP000056905"/>
    </source>
</evidence>
<name>A0A0P0NZV3_9CAUL</name>
<dbReference type="GO" id="GO:0032259">
    <property type="term" value="P:methylation"/>
    <property type="evidence" value="ECO:0007669"/>
    <property type="project" value="UniProtKB-KW"/>
</dbReference>
<dbReference type="EC" id="2.1.1.144" evidence="4"/>
<organism evidence="4 5">
    <name type="scientific">Caulobacter henricii</name>
    <dbReference type="NCBI Taxonomy" id="69395"/>
    <lineage>
        <taxon>Bacteria</taxon>
        <taxon>Pseudomonadati</taxon>
        <taxon>Pseudomonadota</taxon>
        <taxon>Alphaproteobacteria</taxon>
        <taxon>Caulobacterales</taxon>
        <taxon>Caulobacteraceae</taxon>
        <taxon>Caulobacter</taxon>
    </lineage>
</organism>